<feature type="region of interest" description="Disordered" evidence="1">
    <location>
        <begin position="1"/>
        <end position="20"/>
    </location>
</feature>
<evidence type="ECO:0000313" key="3">
    <source>
        <dbReference type="Proteomes" id="UP001159363"/>
    </source>
</evidence>
<protein>
    <submittedName>
        <fullName evidence="2">Uncharacterized protein</fullName>
    </submittedName>
</protein>
<evidence type="ECO:0000256" key="1">
    <source>
        <dbReference type="SAM" id="MobiDB-lite"/>
    </source>
</evidence>
<gene>
    <name evidence="2" type="ORF">PR048_031734</name>
</gene>
<organism evidence="2 3">
    <name type="scientific">Dryococelus australis</name>
    <dbReference type="NCBI Taxonomy" id="614101"/>
    <lineage>
        <taxon>Eukaryota</taxon>
        <taxon>Metazoa</taxon>
        <taxon>Ecdysozoa</taxon>
        <taxon>Arthropoda</taxon>
        <taxon>Hexapoda</taxon>
        <taxon>Insecta</taxon>
        <taxon>Pterygota</taxon>
        <taxon>Neoptera</taxon>
        <taxon>Polyneoptera</taxon>
        <taxon>Phasmatodea</taxon>
        <taxon>Verophasmatodea</taxon>
        <taxon>Anareolatae</taxon>
        <taxon>Phasmatidae</taxon>
        <taxon>Eurycanthinae</taxon>
        <taxon>Dryococelus</taxon>
    </lineage>
</organism>
<proteinExistence type="predicted"/>
<dbReference type="Proteomes" id="UP001159363">
    <property type="component" value="Chromosome 14"/>
</dbReference>
<sequence>MFDGRIRGKKGVSPTRNPKIPFNHPSTTLHQIFSLCSLHSNRMIRFASACSDGKNEMAGSGCKNSPDRFRCICREFIVLNKQHRNITYFVNRVYFAYFGVRLGDQDKTRGPHLMFALFVWRNFDSGQRILLTDFAVFVGNLETKIKRGAPHLMFALFVWRNFDRVQRVRFGVPMEVSYPKIHSAMRSVPHGPEILVPSPPETLEVNSGDDFLYHTNSSDPQSSPKLSLAKNSAELLGSRLKRENMLAPKTSFYWYRTRYKDFASLVSQDEELVFRQNVSGLNVYIEHSVKLRRIGSSSFTQARDVSRPSFAKH</sequence>
<dbReference type="EMBL" id="JARBHB010000015">
    <property type="protein sequence ID" value="KAJ8867925.1"/>
    <property type="molecule type" value="Genomic_DNA"/>
</dbReference>
<keyword evidence="3" id="KW-1185">Reference proteome</keyword>
<reference evidence="2 3" key="1">
    <citation type="submission" date="2023-02" db="EMBL/GenBank/DDBJ databases">
        <title>LHISI_Scaffold_Assembly.</title>
        <authorList>
            <person name="Stuart O.P."/>
            <person name="Cleave R."/>
            <person name="Magrath M.J.L."/>
            <person name="Mikheyev A.S."/>
        </authorList>
    </citation>
    <scope>NUCLEOTIDE SEQUENCE [LARGE SCALE GENOMIC DNA]</scope>
    <source>
        <strain evidence="2">Daus_M_001</strain>
        <tissue evidence="2">Leg muscle</tissue>
    </source>
</reference>
<comment type="caution">
    <text evidence="2">The sequence shown here is derived from an EMBL/GenBank/DDBJ whole genome shotgun (WGS) entry which is preliminary data.</text>
</comment>
<name>A0ABQ9G637_9NEOP</name>
<accession>A0ABQ9G637</accession>
<evidence type="ECO:0000313" key="2">
    <source>
        <dbReference type="EMBL" id="KAJ8867925.1"/>
    </source>
</evidence>